<proteinExistence type="predicted"/>
<dbReference type="PANTHER" id="PTHR46579:SF2">
    <property type="entry name" value="C2H2-TYPE DOMAIN-CONTAINING PROTEIN"/>
    <property type="match status" value="1"/>
</dbReference>
<dbReference type="Pfam" id="PF02992">
    <property type="entry name" value="Transposase_21"/>
    <property type="match status" value="1"/>
</dbReference>
<keyword evidence="3" id="KW-1185">Reference proteome</keyword>
<feature type="compositionally biased region" description="Acidic residues" evidence="1">
    <location>
        <begin position="119"/>
        <end position="130"/>
    </location>
</feature>
<feature type="region of interest" description="Disordered" evidence="1">
    <location>
        <begin position="33"/>
        <end position="60"/>
    </location>
</feature>
<dbReference type="EMBL" id="VSWD01000003">
    <property type="protein sequence ID" value="KAK3105748.1"/>
    <property type="molecule type" value="Genomic_DNA"/>
</dbReference>
<gene>
    <name evidence="2" type="ORF">FSP39_004761</name>
</gene>
<evidence type="ECO:0000313" key="2">
    <source>
        <dbReference type="EMBL" id="KAK3105748.1"/>
    </source>
</evidence>
<dbReference type="PANTHER" id="PTHR46579">
    <property type="entry name" value="F5/8 TYPE C DOMAIN-CONTAINING PROTEIN-RELATED"/>
    <property type="match status" value="1"/>
</dbReference>
<dbReference type="InterPro" id="IPR004242">
    <property type="entry name" value="Transposase_21"/>
</dbReference>
<feature type="region of interest" description="Disordered" evidence="1">
    <location>
        <begin position="103"/>
        <end position="144"/>
    </location>
</feature>
<evidence type="ECO:0000256" key="1">
    <source>
        <dbReference type="SAM" id="MobiDB-lite"/>
    </source>
</evidence>
<sequence>MAGYHKVCPDCGETFTKRSFSRHMIKYYDRRHDTWTPHKSPGNVVSSSDSPSTSSPIRDLLELSDSDDSTASHTDNHFLEVSGVFSLNEEAHSTDDEINDEQASMADEYDHESDKKSDDDDTSEDEDPEIWPETSPDCVDNDLGVHERPEKADVNNILIFFVGMLLYWQVMHHVSDNGLDYLIKNLFTFFQALGLHISDAFFRNFCIALPPSLYMARKYLNVERDDFKRYVVCQSCLTLYDIHDCFDIRNGLRVAKVCTNEVRVRGRRTAACGAQLMKEVICKGNVRKFYPIKVYCYNSIISSLEHVLKRQEVKDVWEHWKDWDDSEDLRDVYDGRVWEKFKAYEGRSFLNDFRGIGLMMNIDWFQPFKHRNDYSVGVIYFALLNLPRQLRYRSENIIIAGLIPAFRKEPSQLNSFLDPIVKELDILWKGIKIKSSLSSIELTFRAALLCVACDIPASRKCCGFKSHSAKLGCNKCFKTFGGSFGEKRDYSGFDRQNWAPRTKDIHNRYSRKVKNAKTKTEADMLSTKYGTYYSILIELPYFDAVTFCVIDPMHNLFLGTAKMVFKLWVENGVLTPKHLETIEGRLSEVNASTDIGRIPTHISGNYGVFSAAEWKNWTVSFSLYALCGILPQDDYRCWEKFVLACRILCKPYITKDDLVSADALLLNFCKSFERLYGPDKVTCNMHLHCHLKDCLLDFGPIHVFWCFSFERYNGAFGKFHTNNKGIEIQFMRKIMTSKFCETLKETLSSSSFFDTLGCLFDDERGMVKLSHTMTDVVKIIKLAFPGSLDYSGISGTHVSLPKAYKISMLDREDLVFLLASYRMMYPSVTLNISHFGEIIRKYPYISILGEKFGSKSDCRKLRSACVLACKVNDHDSCSYDLRPCRVDFYFSHTACIGEKDVTNVFAKVTWFREYQDRYKYGNALQMWFCNKYEESGSSCFMPMERIRSRFSRGITGASKDLMCICPVTRRIISDN</sequence>
<accession>A0AA88YHP6</accession>
<dbReference type="AlphaFoldDB" id="A0AA88YHP6"/>
<name>A0AA88YHP6_PINIB</name>
<protein>
    <recommendedName>
        <fullName evidence="4">Transposase domain-containing protein</fullName>
    </recommendedName>
</protein>
<feature type="compositionally biased region" description="Low complexity" evidence="1">
    <location>
        <begin position="40"/>
        <end position="56"/>
    </location>
</feature>
<organism evidence="2 3">
    <name type="scientific">Pinctada imbricata</name>
    <name type="common">Atlantic pearl-oyster</name>
    <name type="synonym">Pinctada martensii</name>
    <dbReference type="NCBI Taxonomy" id="66713"/>
    <lineage>
        <taxon>Eukaryota</taxon>
        <taxon>Metazoa</taxon>
        <taxon>Spiralia</taxon>
        <taxon>Lophotrochozoa</taxon>
        <taxon>Mollusca</taxon>
        <taxon>Bivalvia</taxon>
        <taxon>Autobranchia</taxon>
        <taxon>Pteriomorphia</taxon>
        <taxon>Pterioida</taxon>
        <taxon>Pterioidea</taxon>
        <taxon>Pteriidae</taxon>
        <taxon>Pinctada</taxon>
    </lineage>
</organism>
<reference evidence="2" key="1">
    <citation type="submission" date="2019-08" db="EMBL/GenBank/DDBJ databases">
        <title>The improved chromosome-level genome for the pearl oyster Pinctada fucata martensii using PacBio sequencing and Hi-C.</title>
        <authorList>
            <person name="Zheng Z."/>
        </authorList>
    </citation>
    <scope>NUCLEOTIDE SEQUENCE</scope>
    <source>
        <strain evidence="2">ZZ-2019</strain>
        <tissue evidence="2">Adductor muscle</tissue>
    </source>
</reference>
<evidence type="ECO:0000313" key="3">
    <source>
        <dbReference type="Proteomes" id="UP001186944"/>
    </source>
</evidence>
<evidence type="ECO:0008006" key="4">
    <source>
        <dbReference type="Google" id="ProtNLM"/>
    </source>
</evidence>
<comment type="caution">
    <text evidence="2">The sequence shown here is derived from an EMBL/GenBank/DDBJ whole genome shotgun (WGS) entry which is preliminary data.</text>
</comment>
<dbReference type="Proteomes" id="UP001186944">
    <property type="component" value="Unassembled WGS sequence"/>
</dbReference>